<evidence type="ECO:0000259" key="8">
    <source>
        <dbReference type="PROSITE" id="PS51669"/>
    </source>
</evidence>
<dbReference type="Gene3D" id="3.30.2070.10">
    <property type="entry name" value="Formate dehydrogenase/DMSO reductase"/>
    <property type="match status" value="1"/>
</dbReference>
<evidence type="ECO:0000256" key="5">
    <source>
        <dbReference type="ARBA" id="ARBA00023002"/>
    </source>
</evidence>
<dbReference type="InterPro" id="IPR006655">
    <property type="entry name" value="Mopterin_OxRdtase_prok_CS"/>
</dbReference>
<accession>A0A495WIU5</accession>
<dbReference type="PROSITE" id="PS00490">
    <property type="entry name" value="MOLYBDOPTERIN_PROK_2"/>
    <property type="match status" value="1"/>
</dbReference>
<dbReference type="PROSITE" id="PS51669">
    <property type="entry name" value="4FE4S_MOW_BIS_MGD"/>
    <property type="match status" value="1"/>
</dbReference>
<keyword evidence="4" id="KW-0479">Metal-binding</keyword>
<dbReference type="GO" id="GO:0016491">
    <property type="term" value="F:oxidoreductase activity"/>
    <property type="evidence" value="ECO:0007669"/>
    <property type="project" value="UniProtKB-KW"/>
</dbReference>
<dbReference type="SMART" id="SM00926">
    <property type="entry name" value="Molybdop_Fe4S4"/>
    <property type="match status" value="1"/>
</dbReference>
<dbReference type="Gene3D" id="3.40.228.10">
    <property type="entry name" value="Dimethylsulfoxide Reductase, domain 2"/>
    <property type="match status" value="1"/>
</dbReference>
<keyword evidence="5" id="KW-0560">Oxidoreductase</keyword>
<comment type="similarity">
    <text evidence="2">Belongs to the prokaryotic molybdopterin-containing oxidoreductase family.</text>
</comment>
<dbReference type="GO" id="GO:0051536">
    <property type="term" value="F:iron-sulfur cluster binding"/>
    <property type="evidence" value="ECO:0007669"/>
    <property type="project" value="UniProtKB-KW"/>
</dbReference>
<dbReference type="OrthoDB" id="9810782at2"/>
<protein>
    <submittedName>
        <fullName evidence="9">Anaerobic selenocysteine-containing dehydrogenase</fullName>
    </submittedName>
</protein>
<evidence type="ECO:0000256" key="6">
    <source>
        <dbReference type="ARBA" id="ARBA00023004"/>
    </source>
</evidence>
<dbReference type="RefSeq" id="WP_121457080.1">
    <property type="nucleotide sequence ID" value="NZ_RBXP01000011.1"/>
</dbReference>
<dbReference type="CDD" id="cd02766">
    <property type="entry name" value="MopB_3"/>
    <property type="match status" value="1"/>
</dbReference>
<dbReference type="Gene3D" id="3.40.50.740">
    <property type="match status" value="1"/>
</dbReference>
<evidence type="ECO:0000313" key="10">
    <source>
        <dbReference type="Proteomes" id="UP000270626"/>
    </source>
</evidence>
<dbReference type="AlphaFoldDB" id="A0A495WIU5"/>
<dbReference type="Gene3D" id="2.20.25.90">
    <property type="entry name" value="ADC-like domains"/>
    <property type="match status" value="1"/>
</dbReference>
<keyword evidence="6" id="KW-0408">Iron</keyword>
<sequence>MFRPAVCPHDCPSVCALKVEVKDGRIGRVRGGDQPYTDGVICAKVARYAERQHHPERLREPLLRVGAKGEGRFAPISWNEALDRLAERLRSAVDRDGPESVWPYHYAGTMGLVQRAALRRLGHLAGWSRQRETFCVALSDAGWMAGVGAKRGVDAREMVDSELIVVWGGNPVHTQVNFMHWVQKARRDREVPLVVVDPYRTATAAKADLHLALRPGTDGALACAVMQVLLAEGLADRDYLAAHSDFSPAVEAHLMTRTPAWTAAITGLPAAQIVDFARLYGRCKRSYLRVGYGFTRQRNGAAAMHAVSCLPAVSGAWQWPGGGALYSNGGLYGLNTAFLNGLDACQPTARRLDMAQIGAILAGDAQALLGGPPVGALLIQNTNPAVVAPDSLAVRRGLLRDDLFTCVHEQFMTETAKYADLVLPATTFLEHDDLYQASGHTHLQLSRAWLAPLGACRSNHDFIAALAGRLGIAHPAFAASAWQLVDTLLQSSGRGSAEALAVAGWLDCAPDFDEAHFLNGFGHADGRFRFAPDWSAIGEGHAAMPALPDHAELIDAPTPALPFRLVAAPARHFLNTTFTETPGSQRGEGRPTALLARAAGERLGLADGDRVRLSNAQASVLLHVRLVDGQQPDTVVVESQWPNSAFIEGIGINALVAATPGWPAGGAAYHDTAIQVERGE</sequence>
<dbReference type="Proteomes" id="UP000270626">
    <property type="component" value="Unassembled WGS sequence"/>
</dbReference>
<dbReference type="InterPro" id="IPR050612">
    <property type="entry name" value="Prok_Mopterin_Oxidored"/>
</dbReference>
<organism evidence="9 10">
    <name type="scientific">Azonexus fungiphilus</name>
    <dbReference type="NCBI Taxonomy" id="146940"/>
    <lineage>
        <taxon>Bacteria</taxon>
        <taxon>Pseudomonadati</taxon>
        <taxon>Pseudomonadota</taxon>
        <taxon>Betaproteobacteria</taxon>
        <taxon>Rhodocyclales</taxon>
        <taxon>Azonexaceae</taxon>
        <taxon>Azonexus</taxon>
    </lineage>
</organism>
<dbReference type="InterPro" id="IPR006657">
    <property type="entry name" value="MoPterin_dinucl-bd_dom"/>
</dbReference>
<dbReference type="SUPFAM" id="SSF53706">
    <property type="entry name" value="Formate dehydrogenase/DMSO reductase, domains 1-3"/>
    <property type="match status" value="1"/>
</dbReference>
<evidence type="ECO:0000256" key="2">
    <source>
        <dbReference type="ARBA" id="ARBA00010312"/>
    </source>
</evidence>
<dbReference type="Pfam" id="PF01568">
    <property type="entry name" value="Molydop_binding"/>
    <property type="match status" value="1"/>
</dbReference>
<feature type="domain" description="4Fe-4S Mo/W bis-MGD-type" evidence="8">
    <location>
        <begin position="1"/>
        <end position="56"/>
    </location>
</feature>
<keyword evidence="10" id="KW-1185">Reference proteome</keyword>
<dbReference type="PANTHER" id="PTHR43742:SF6">
    <property type="entry name" value="OXIDOREDUCTASE YYAE-RELATED"/>
    <property type="match status" value="1"/>
</dbReference>
<dbReference type="GO" id="GO:0043546">
    <property type="term" value="F:molybdopterin cofactor binding"/>
    <property type="evidence" value="ECO:0007669"/>
    <property type="project" value="InterPro"/>
</dbReference>
<dbReference type="InterPro" id="IPR006656">
    <property type="entry name" value="Mopterin_OxRdtase"/>
</dbReference>
<dbReference type="EMBL" id="RBXP01000011">
    <property type="protein sequence ID" value="RKT60563.1"/>
    <property type="molecule type" value="Genomic_DNA"/>
</dbReference>
<dbReference type="InterPro" id="IPR009010">
    <property type="entry name" value="Asp_de-COase-like_dom_sf"/>
</dbReference>
<dbReference type="Pfam" id="PF00384">
    <property type="entry name" value="Molybdopterin"/>
    <property type="match status" value="1"/>
</dbReference>
<evidence type="ECO:0000313" key="9">
    <source>
        <dbReference type="EMBL" id="RKT60563.1"/>
    </source>
</evidence>
<dbReference type="InterPro" id="IPR006963">
    <property type="entry name" value="Mopterin_OxRdtase_4Fe-4S_dom"/>
</dbReference>
<comment type="cofactor">
    <cofactor evidence="1">
        <name>Mo-bis(molybdopterin guanine dinucleotide)</name>
        <dbReference type="ChEBI" id="CHEBI:60539"/>
    </cofactor>
</comment>
<keyword evidence="7" id="KW-0411">Iron-sulfur</keyword>
<evidence type="ECO:0000256" key="4">
    <source>
        <dbReference type="ARBA" id="ARBA00022723"/>
    </source>
</evidence>
<dbReference type="PANTHER" id="PTHR43742">
    <property type="entry name" value="TRIMETHYLAMINE-N-OXIDE REDUCTASE"/>
    <property type="match status" value="1"/>
</dbReference>
<evidence type="ECO:0000256" key="1">
    <source>
        <dbReference type="ARBA" id="ARBA00001942"/>
    </source>
</evidence>
<comment type="caution">
    <text evidence="9">The sequence shown here is derived from an EMBL/GenBank/DDBJ whole genome shotgun (WGS) entry which is preliminary data.</text>
</comment>
<dbReference type="Gene3D" id="2.40.40.20">
    <property type="match status" value="1"/>
</dbReference>
<dbReference type="Pfam" id="PF04879">
    <property type="entry name" value="Molybdop_Fe4S4"/>
    <property type="match status" value="1"/>
</dbReference>
<evidence type="ECO:0000256" key="7">
    <source>
        <dbReference type="ARBA" id="ARBA00023014"/>
    </source>
</evidence>
<name>A0A495WIU5_9RHOO</name>
<gene>
    <name evidence="9" type="ORF">DFR40_0702</name>
</gene>
<keyword evidence="3" id="KW-0500">Molybdenum</keyword>
<evidence type="ECO:0000256" key="3">
    <source>
        <dbReference type="ARBA" id="ARBA00022505"/>
    </source>
</evidence>
<proteinExistence type="inferred from homology"/>
<reference evidence="9 10" key="1">
    <citation type="submission" date="2018-10" db="EMBL/GenBank/DDBJ databases">
        <title>Genomic Encyclopedia of Type Strains, Phase IV (KMG-IV): sequencing the most valuable type-strain genomes for metagenomic binning, comparative biology and taxonomic classification.</title>
        <authorList>
            <person name="Goeker M."/>
        </authorList>
    </citation>
    <scope>NUCLEOTIDE SEQUENCE [LARGE SCALE GENOMIC DNA]</scope>
    <source>
        <strain evidence="9 10">DSM 23841</strain>
    </source>
</reference>
<dbReference type="SUPFAM" id="SSF50692">
    <property type="entry name" value="ADC-like"/>
    <property type="match status" value="1"/>
</dbReference>
<dbReference type="GO" id="GO:0046872">
    <property type="term" value="F:metal ion binding"/>
    <property type="evidence" value="ECO:0007669"/>
    <property type="project" value="UniProtKB-KW"/>
</dbReference>